<proteinExistence type="predicted"/>
<name>A0ABP8W7B6_9MICO</name>
<feature type="chain" id="PRO_5045552995" description="Secreted protein" evidence="1">
    <location>
        <begin position="25"/>
        <end position="150"/>
    </location>
</feature>
<organism evidence="2 3">
    <name type="scientific">Frondihabitans cladoniiphilus</name>
    <dbReference type="NCBI Taxonomy" id="715785"/>
    <lineage>
        <taxon>Bacteria</taxon>
        <taxon>Bacillati</taxon>
        <taxon>Actinomycetota</taxon>
        <taxon>Actinomycetes</taxon>
        <taxon>Micrococcales</taxon>
        <taxon>Microbacteriaceae</taxon>
        <taxon>Frondihabitans</taxon>
    </lineage>
</organism>
<dbReference type="Proteomes" id="UP001501295">
    <property type="component" value="Unassembled WGS sequence"/>
</dbReference>
<reference evidence="3" key="1">
    <citation type="journal article" date="2019" name="Int. J. Syst. Evol. Microbiol.">
        <title>The Global Catalogue of Microorganisms (GCM) 10K type strain sequencing project: providing services to taxonomists for standard genome sequencing and annotation.</title>
        <authorList>
            <consortium name="The Broad Institute Genomics Platform"/>
            <consortium name="The Broad Institute Genome Sequencing Center for Infectious Disease"/>
            <person name="Wu L."/>
            <person name="Ma J."/>
        </authorList>
    </citation>
    <scope>NUCLEOTIDE SEQUENCE [LARGE SCALE GENOMIC DNA]</scope>
    <source>
        <strain evidence="3">JCM 18956</strain>
    </source>
</reference>
<dbReference type="PROSITE" id="PS51257">
    <property type="entry name" value="PROKAR_LIPOPROTEIN"/>
    <property type="match status" value="1"/>
</dbReference>
<dbReference type="EMBL" id="BAABLM010000007">
    <property type="protein sequence ID" value="GAA4682424.1"/>
    <property type="molecule type" value="Genomic_DNA"/>
</dbReference>
<evidence type="ECO:0000313" key="3">
    <source>
        <dbReference type="Proteomes" id="UP001501295"/>
    </source>
</evidence>
<gene>
    <name evidence="2" type="ORF">GCM10025780_29860</name>
</gene>
<feature type="signal peptide" evidence="1">
    <location>
        <begin position="1"/>
        <end position="24"/>
    </location>
</feature>
<evidence type="ECO:0000313" key="2">
    <source>
        <dbReference type="EMBL" id="GAA4682424.1"/>
    </source>
</evidence>
<accession>A0ABP8W7B6</accession>
<comment type="caution">
    <text evidence="2">The sequence shown here is derived from an EMBL/GenBank/DDBJ whole genome shotgun (WGS) entry which is preliminary data.</text>
</comment>
<evidence type="ECO:0000256" key="1">
    <source>
        <dbReference type="SAM" id="SignalP"/>
    </source>
</evidence>
<evidence type="ECO:0008006" key="4">
    <source>
        <dbReference type="Google" id="ProtNLM"/>
    </source>
</evidence>
<keyword evidence="3" id="KW-1185">Reference proteome</keyword>
<protein>
    <recommendedName>
        <fullName evidence="4">Secreted protein</fullName>
    </recommendedName>
</protein>
<keyword evidence="1" id="KW-0732">Signal</keyword>
<dbReference type="RefSeq" id="WP_345376716.1">
    <property type="nucleotide sequence ID" value="NZ_BAABLM010000007.1"/>
</dbReference>
<sequence length="150" mass="15482">MKIQRAHKPLMMAVLGVIGVTALGGCSASQTDRPTPSVSAAVDPLVQIKDPSNDLYTDAANHPVLHVQGTGSRSYTLKSLPAGTTRVTFYVSCSPSSRFVVAMGKNFSGPCGHVVANSGGIPVDAATAPTVTITLPKTTSFWLVGIPSTT</sequence>